<dbReference type="PANTHER" id="PTHR11394">
    <property type="entry name" value="TASTE RECEPTOR TYPE 2"/>
    <property type="match status" value="1"/>
</dbReference>
<proteinExistence type="inferred from homology"/>
<evidence type="ECO:0000256" key="11">
    <source>
        <dbReference type="RuleBase" id="RU004423"/>
    </source>
</evidence>
<feature type="transmembrane region" description="Helical" evidence="13">
    <location>
        <begin position="247"/>
        <end position="269"/>
    </location>
</feature>
<evidence type="ECO:0000313" key="15">
    <source>
        <dbReference type="Proteomes" id="UP000824782"/>
    </source>
</evidence>
<reference evidence="14" key="1">
    <citation type="thesis" date="2020" institute="ProQuest LLC" country="789 East Eisenhower Parkway, Ann Arbor, MI, USA">
        <title>Comparative Genomics and Chromosome Evolution.</title>
        <authorList>
            <person name="Mudd A.B."/>
        </authorList>
    </citation>
    <scope>NUCLEOTIDE SEQUENCE</scope>
    <source>
        <strain evidence="14">237g6f4</strain>
        <tissue evidence="14">Blood</tissue>
    </source>
</reference>
<keyword evidence="10 12" id="KW-0807">Transducer</keyword>
<evidence type="ECO:0000256" key="9">
    <source>
        <dbReference type="ARBA" id="ARBA00023170"/>
    </source>
</evidence>
<dbReference type="EMBL" id="WNYA01005455">
    <property type="protein sequence ID" value="KAG8542204.1"/>
    <property type="molecule type" value="Genomic_DNA"/>
</dbReference>
<evidence type="ECO:0000256" key="4">
    <source>
        <dbReference type="ARBA" id="ARBA00022606"/>
    </source>
</evidence>
<dbReference type="AlphaFoldDB" id="A0AAV6Z478"/>
<keyword evidence="3 12" id="KW-0919">Taste</keyword>
<comment type="subcellular location">
    <subcellularLocation>
        <location evidence="1 12">Membrane</location>
        <topology evidence="1 12">Multi-pass membrane protein</topology>
    </subcellularLocation>
</comment>
<keyword evidence="4 12" id="KW-0716">Sensory transduction</keyword>
<sequence length="292" mass="33350">MDALTITCIYINLGTLMIAFLENIFIIVVNFLDFCEKRRLPISDQLILGFSVSSLLHGLQKWYILCKCLLNLPRNEYDMKATHVFMYLNLCTLMFSALLSLHFCLKIVNINHRFYIGAQRKCPKLFPWIIIAFPLGFFFLNLFSALEISPECLQNTTFTIIVAIKMSPRCSWSLLFFSTFCILCASFCSVSASTIIFSLFKHMKTIHGNSEGSRSPNMDAHIRAVKTVTSLLAANIFIFISTTILRYILSFPLGILISISHIFSSYFLIKGTKKLDKALAEIVNRCITRRKK</sequence>
<dbReference type="PANTHER" id="PTHR11394:SF47">
    <property type="entry name" value="TASTE RECEPTOR TYPE 2 MEMBER 40"/>
    <property type="match status" value="1"/>
</dbReference>
<keyword evidence="15" id="KW-1185">Reference proteome</keyword>
<dbReference type="GO" id="GO:0033038">
    <property type="term" value="F:bitter taste receptor activity"/>
    <property type="evidence" value="ECO:0007669"/>
    <property type="project" value="InterPro"/>
</dbReference>
<evidence type="ECO:0000256" key="7">
    <source>
        <dbReference type="ARBA" id="ARBA00023040"/>
    </source>
</evidence>
<evidence type="ECO:0000256" key="10">
    <source>
        <dbReference type="ARBA" id="ARBA00023224"/>
    </source>
</evidence>
<feature type="transmembrane region" description="Helical" evidence="13">
    <location>
        <begin position="174"/>
        <end position="200"/>
    </location>
</feature>
<feature type="transmembrane region" description="Helical" evidence="13">
    <location>
        <begin position="125"/>
        <end position="146"/>
    </location>
</feature>
<evidence type="ECO:0000256" key="12">
    <source>
        <dbReference type="RuleBase" id="RU004424"/>
    </source>
</evidence>
<feature type="transmembrane region" description="Helical" evidence="13">
    <location>
        <begin position="12"/>
        <end position="34"/>
    </location>
</feature>
<organism evidence="14 15">
    <name type="scientific">Engystomops pustulosus</name>
    <name type="common">Tungara frog</name>
    <name type="synonym">Physalaemus pustulosus</name>
    <dbReference type="NCBI Taxonomy" id="76066"/>
    <lineage>
        <taxon>Eukaryota</taxon>
        <taxon>Metazoa</taxon>
        <taxon>Chordata</taxon>
        <taxon>Craniata</taxon>
        <taxon>Vertebrata</taxon>
        <taxon>Euteleostomi</taxon>
        <taxon>Amphibia</taxon>
        <taxon>Batrachia</taxon>
        <taxon>Anura</taxon>
        <taxon>Neobatrachia</taxon>
        <taxon>Hyloidea</taxon>
        <taxon>Leptodactylidae</taxon>
        <taxon>Leiuperinae</taxon>
        <taxon>Engystomops</taxon>
    </lineage>
</organism>
<evidence type="ECO:0000256" key="2">
    <source>
        <dbReference type="ARBA" id="ARBA00007376"/>
    </source>
</evidence>
<dbReference type="InterPro" id="IPR007960">
    <property type="entry name" value="TAS2R"/>
</dbReference>
<keyword evidence="7 12" id="KW-0297">G-protein coupled receptor</keyword>
<keyword evidence="8 12" id="KW-0472">Membrane</keyword>
<evidence type="ECO:0000313" key="14">
    <source>
        <dbReference type="EMBL" id="KAG8542204.1"/>
    </source>
</evidence>
<keyword evidence="5 12" id="KW-0812">Transmembrane</keyword>
<evidence type="ECO:0000256" key="13">
    <source>
        <dbReference type="SAM" id="Phobius"/>
    </source>
</evidence>
<evidence type="ECO:0000256" key="8">
    <source>
        <dbReference type="ARBA" id="ARBA00023136"/>
    </source>
</evidence>
<dbReference type="GO" id="GO:0016020">
    <property type="term" value="C:membrane"/>
    <property type="evidence" value="ECO:0007669"/>
    <property type="project" value="UniProtKB-SubCell"/>
</dbReference>
<name>A0AAV6Z478_ENGPU</name>
<evidence type="ECO:0000256" key="1">
    <source>
        <dbReference type="ARBA" id="ARBA00004141"/>
    </source>
</evidence>
<feature type="transmembrane region" description="Helical" evidence="13">
    <location>
        <begin position="84"/>
        <end position="105"/>
    </location>
</feature>
<dbReference type="GO" id="GO:0004930">
    <property type="term" value="F:G protein-coupled receptor activity"/>
    <property type="evidence" value="ECO:0007669"/>
    <property type="project" value="UniProtKB-KW"/>
</dbReference>
<evidence type="ECO:0000256" key="3">
    <source>
        <dbReference type="ARBA" id="ARBA00022480"/>
    </source>
</evidence>
<keyword evidence="6 13" id="KW-1133">Transmembrane helix</keyword>
<comment type="caution">
    <text evidence="14">The sequence shown here is derived from an EMBL/GenBank/DDBJ whole genome shotgun (WGS) entry which is preliminary data.</text>
</comment>
<evidence type="ECO:0000256" key="6">
    <source>
        <dbReference type="ARBA" id="ARBA00022989"/>
    </source>
</evidence>
<keyword evidence="9 12" id="KW-0675">Receptor</keyword>
<comment type="similarity">
    <text evidence="2 11">Belongs to the G-protein coupled receptor T2R family.</text>
</comment>
<feature type="transmembrane region" description="Helical" evidence="13">
    <location>
        <begin position="220"/>
        <end position="241"/>
    </location>
</feature>
<evidence type="ECO:0000256" key="5">
    <source>
        <dbReference type="ARBA" id="ARBA00022692"/>
    </source>
</evidence>
<protein>
    <recommendedName>
        <fullName evidence="12">Taste receptor type 2</fullName>
    </recommendedName>
</protein>
<dbReference type="Proteomes" id="UP000824782">
    <property type="component" value="Unassembled WGS sequence"/>
</dbReference>
<dbReference type="Pfam" id="PF05296">
    <property type="entry name" value="TAS2R"/>
    <property type="match status" value="1"/>
</dbReference>
<accession>A0AAV6Z478</accession>
<gene>
    <name evidence="14" type="ORF">GDO81_027247</name>
</gene>